<feature type="compositionally biased region" description="Polar residues" evidence="5">
    <location>
        <begin position="1"/>
        <end position="11"/>
    </location>
</feature>
<feature type="transmembrane region" description="Helical" evidence="6">
    <location>
        <begin position="112"/>
        <end position="131"/>
    </location>
</feature>
<dbReference type="PROSITE" id="PS00217">
    <property type="entry name" value="SUGAR_TRANSPORT_2"/>
    <property type="match status" value="1"/>
</dbReference>
<dbReference type="InterPro" id="IPR020846">
    <property type="entry name" value="MFS_dom"/>
</dbReference>
<feature type="transmembrane region" description="Helical" evidence="6">
    <location>
        <begin position="328"/>
        <end position="347"/>
    </location>
</feature>
<feature type="transmembrane region" description="Helical" evidence="6">
    <location>
        <begin position="253"/>
        <end position="277"/>
    </location>
</feature>
<evidence type="ECO:0000256" key="2">
    <source>
        <dbReference type="ARBA" id="ARBA00022692"/>
    </source>
</evidence>
<evidence type="ECO:0000256" key="1">
    <source>
        <dbReference type="ARBA" id="ARBA00004141"/>
    </source>
</evidence>
<comment type="subcellular location">
    <subcellularLocation>
        <location evidence="1">Membrane</location>
        <topology evidence="1">Multi-pass membrane protein</topology>
    </subcellularLocation>
</comment>
<dbReference type="Gene3D" id="1.20.1250.20">
    <property type="entry name" value="MFS general substrate transporter like domains"/>
    <property type="match status" value="2"/>
</dbReference>
<keyword evidence="4 6" id="KW-0472">Membrane</keyword>
<dbReference type="Pfam" id="PF00083">
    <property type="entry name" value="Sugar_tr"/>
    <property type="match status" value="2"/>
</dbReference>
<feature type="transmembrane region" description="Helical" evidence="6">
    <location>
        <begin position="289"/>
        <end position="316"/>
    </location>
</feature>
<comment type="caution">
    <text evidence="8">The sequence shown here is derived from an EMBL/GenBank/DDBJ whole genome shotgun (WGS) entry which is preliminary data.</text>
</comment>
<dbReference type="PANTHER" id="PTHR48021">
    <property type="match status" value="1"/>
</dbReference>
<protein>
    <recommendedName>
        <fullName evidence="7">Major facilitator superfamily (MFS) profile domain-containing protein</fullName>
    </recommendedName>
</protein>
<evidence type="ECO:0000256" key="4">
    <source>
        <dbReference type="ARBA" id="ARBA00023136"/>
    </source>
</evidence>
<evidence type="ECO:0000313" key="9">
    <source>
        <dbReference type="Proteomes" id="UP001487740"/>
    </source>
</evidence>
<dbReference type="PROSITE" id="PS50850">
    <property type="entry name" value="MFS"/>
    <property type="match status" value="1"/>
</dbReference>
<keyword evidence="9" id="KW-1185">Reference proteome</keyword>
<dbReference type="PROSITE" id="PS00216">
    <property type="entry name" value="SUGAR_TRANSPORT_1"/>
    <property type="match status" value="1"/>
</dbReference>
<sequence length="387" mass="41832">MDTGGSDSYDSQDVDMLQNKGQESKTARRSRLLKQLGFAIIASLGQFSLGSSLNWPSPALSDLALNNLTWVGTELVLTPAQMEMTGSLNAVGCLLGSWTSGAMVTRLGRRRCLQIVVVPFLIGFVALALAPNSHVLLVARLLPGFGGGFSNVAASVYIAEIVDTKVRGVMGIFPSLALMFGGLFTVCVGAIVRWYHMTMNFCGNYLFTVQTARVLRKTGASMDEDSGTIIVTAARIIGMLVSICFVDRMGRRAVLIASHAISSVFLIILGVYVYLVAEAPPEDTTFSKLTWVPLACVIMIMFGINLGAQLVPFLLASEYFPTSVRGQSFTVCYASGMVFSFVVLQFYFSAMDVFTQAGLYWFCAAVCFVAVVFTLIFVKETKGENIG</sequence>
<proteinExistence type="predicted"/>
<evidence type="ECO:0000259" key="7">
    <source>
        <dbReference type="PROSITE" id="PS50850"/>
    </source>
</evidence>
<dbReference type="InterPro" id="IPR005828">
    <property type="entry name" value="MFS_sugar_transport-like"/>
</dbReference>
<evidence type="ECO:0000313" key="8">
    <source>
        <dbReference type="EMBL" id="KAK8388444.1"/>
    </source>
</evidence>
<dbReference type="AlphaFoldDB" id="A0AAW0TL31"/>
<feature type="transmembrane region" description="Helical" evidence="6">
    <location>
        <begin position="359"/>
        <end position="378"/>
    </location>
</feature>
<feature type="transmembrane region" description="Helical" evidence="6">
    <location>
        <begin position="137"/>
        <end position="159"/>
    </location>
</feature>
<gene>
    <name evidence="8" type="ORF">O3P69_020434</name>
</gene>
<evidence type="ECO:0000256" key="6">
    <source>
        <dbReference type="SAM" id="Phobius"/>
    </source>
</evidence>
<dbReference type="InterPro" id="IPR005829">
    <property type="entry name" value="Sugar_transporter_CS"/>
</dbReference>
<evidence type="ECO:0000256" key="5">
    <source>
        <dbReference type="SAM" id="MobiDB-lite"/>
    </source>
</evidence>
<dbReference type="InterPro" id="IPR050549">
    <property type="entry name" value="MFS_Trehalose_Transporter"/>
</dbReference>
<dbReference type="PANTHER" id="PTHR48021:SF1">
    <property type="entry name" value="GH07001P-RELATED"/>
    <property type="match status" value="1"/>
</dbReference>
<feature type="transmembrane region" description="Helical" evidence="6">
    <location>
        <begin position="227"/>
        <end position="246"/>
    </location>
</feature>
<feature type="domain" description="Major facilitator superfamily (MFS) profile" evidence="7">
    <location>
        <begin position="38"/>
        <end position="387"/>
    </location>
</feature>
<feature type="transmembrane region" description="Helical" evidence="6">
    <location>
        <begin position="171"/>
        <end position="195"/>
    </location>
</feature>
<accession>A0AAW0TL31</accession>
<keyword evidence="3 6" id="KW-1133">Transmembrane helix</keyword>
<evidence type="ECO:0000256" key="3">
    <source>
        <dbReference type="ARBA" id="ARBA00022989"/>
    </source>
</evidence>
<organism evidence="8 9">
    <name type="scientific">Scylla paramamosain</name>
    <name type="common">Mud crab</name>
    <dbReference type="NCBI Taxonomy" id="85552"/>
    <lineage>
        <taxon>Eukaryota</taxon>
        <taxon>Metazoa</taxon>
        <taxon>Ecdysozoa</taxon>
        <taxon>Arthropoda</taxon>
        <taxon>Crustacea</taxon>
        <taxon>Multicrustacea</taxon>
        <taxon>Malacostraca</taxon>
        <taxon>Eumalacostraca</taxon>
        <taxon>Eucarida</taxon>
        <taxon>Decapoda</taxon>
        <taxon>Pleocyemata</taxon>
        <taxon>Brachyura</taxon>
        <taxon>Eubrachyura</taxon>
        <taxon>Portunoidea</taxon>
        <taxon>Portunidae</taxon>
        <taxon>Portuninae</taxon>
        <taxon>Scylla</taxon>
    </lineage>
</organism>
<dbReference type="GO" id="GO:0016020">
    <property type="term" value="C:membrane"/>
    <property type="evidence" value="ECO:0007669"/>
    <property type="project" value="UniProtKB-SubCell"/>
</dbReference>
<dbReference type="Proteomes" id="UP001487740">
    <property type="component" value="Unassembled WGS sequence"/>
</dbReference>
<dbReference type="SUPFAM" id="SSF103473">
    <property type="entry name" value="MFS general substrate transporter"/>
    <property type="match status" value="1"/>
</dbReference>
<keyword evidence="2 6" id="KW-0812">Transmembrane</keyword>
<name>A0AAW0TL31_SCYPA</name>
<dbReference type="EMBL" id="JARAKH010000028">
    <property type="protein sequence ID" value="KAK8388444.1"/>
    <property type="molecule type" value="Genomic_DNA"/>
</dbReference>
<feature type="region of interest" description="Disordered" evidence="5">
    <location>
        <begin position="1"/>
        <end position="23"/>
    </location>
</feature>
<reference evidence="8 9" key="1">
    <citation type="submission" date="2023-03" db="EMBL/GenBank/DDBJ databases">
        <title>High-quality genome of Scylla paramamosain provides insights in environmental adaptation.</title>
        <authorList>
            <person name="Zhang L."/>
        </authorList>
    </citation>
    <scope>NUCLEOTIDE SEQUENCE [LARGE SCALE GENOMIC DNA]</scope>
    <source>
        <strain evidence="8">LZ_2023a</strain>
        <tissue evidence="8">Muscle</tissue>
    </source>
</reference>
<dbReference type="InterPro" id="IPR036259">
    <property type="entry name" value="MFS_trans_sf"/>
</dbReference>
<dbReference type="GO" id="GO:0022857">
    <property type="term" value="F:transmembrane transporter activity"/>
    <property type="evidence" value="ECO:0007669"/>
    <property type="project" value="InterPro"/>
</dbReference>